<dbReference type="Proteomes" id="UP000295293">
    <property type="component" value="Unassembled WGS sequence"/>
</dbReference>
<sequence>MAVSPVPYSPRALTRAERRSEDLYRFHSPKCGRIVEVTSCMAAAWALRCEFDSACTAYVERPRTLTLTDETVELSFWTRDRSGVEQTWLLVPNDTTVPGPDKRREHRHVRALMTAAQNASLVLNFVTEPDVHAQSARIGVAFQLLPLVQSARRLVHRVSLREAVLAALSQVKRTTLHQLQQATAPFHAADVRAMVADLIHAGEIELPPNASLRPDLVLAEASRHER</sequence>
<dbReference type="RefSeq" id="WP_133821529.1">
    <property type="nucleotide sequence ID" value="NZ_SNZH01000021.1"/>
</dbReference>
<protein>
    <submittedName>
        <fullName evidence="1">Uncharacterized protein</fullName>
    </submittedName>
</protein>
<organism evidence="1 2">
    <name type="scientific">Tahibacter aquaticus</name>
    <dbReference type="NCBI Taxonomy" id="520092"/>
    <lineage>
        <taxon>Bacteria</taxon>
        <taxon>Pseudomonadati</taxon>
        <taxon>Pseudomonadota</taxon>
        <taxon>Gammaproteobacteria</taxon>
        <taxon>Lysobacterales</taxon>
        <taxon>Rhodanobacteraceae</taxon>
        <taxon>Tahibacter</taxon>
    </lineage>
</organism>
<dbReference type="AlphaFoldDB" id="A0A4R6YMG6"/>
<dbReference type="OrthoDB" id="6028479at2"/>
<evidence type="ECO:0000313" key="1">
    <source>
        <dbReference type="EMBL" id="TDR38439.1"/>
    </source>
</evidence>
<proteinExistence type="predicted"/>
<keyword evidence="2" id="KW-1185">Reference proteome</keyword>
<comment type="caution">
    <text evidence="1">The sequence shown here is derived from an EMBL/GenBank/DDBJ whole genome shotgun (WGS) entry which is preliminary data.</text>
</comment>
<dbReference type="EMBL" id="SNZH01000021">
    <property type="protein sequence ID" value="TDR38439.1"/>
    <property type="molecule type" value="Genomic_DNA"/>
</dbReference>
<evidence type="ECO:0000313" key="2">
    <source>
        <dbReference type="Proteomes" id="UP000295293"/>
    </source>
</evidence>
<accession>A0A4R6YMG6</accession>
<name>A0A4R6YMG6_9GAMM</name>
<gene>
    <name evidence="1" type="ORF">DFR29_121111</name>
</gene>
<reference evidence="1 2" key="1">
    <citation type="submission" date="2019-03" db="EMBL/GenBank/DDBJ databases">
        <title>Genomic Encyclopedia of Type Strains, Phase IV (KMG-IV): sequencing the most valuable type-strain genomes for metagenomic binning, comparative biology and taxonomic classification.</title>
        <authorList>
            <person name="Goeker M."/>
        </authorList>
    </citation>
    <scope>NUCLEOTIDE SEQUENCE [LARGE SCALE GENOMIC DNA]</scope>
    <source>
        <strain evidence="1 2">DSM 21667</strain>
    </source>
</reference>